<keyword evidence="5" id="KW-1185">Reference proteome</keyword>
<dbReference type="EMBL" id="JBCHKQ010000003">
    <property type="protein sequence ID" value="MEM5948516.1"/>
    <property type="molecule type" value="Genomic_DNA"/>
</dbReference>
<protein>
    <submittedName>
        <fullName evidence="4">Carbohydrate binding domain-containing protein</fullName>
    </submittedName>
</protein>
<dbReference type="Pfam" id="PF02018">
    <property type="entry name" value="CBM_4_9"/>
    <property type="match status" value="1"/>
</dbReference>
<dbReference type="RefSeq" id="WP_420069959.1">
    <property type="nucleotide sequence ID" value="NZ_JBCHKQ010000003.1"/>
</dbReference>
<dbReference type="InterPro" id="IPR003305">
    <property type="entry name" value="CenC_carb-bd"/>
</dbReference>
<evidence type="ECO:0000313" key="5">
    <source>
        <dbReference type="Proteomes" id="UP001466331"/>
    </source>
</evidence>
<proteinExistence type="predicted"/>
<dbReference type="SUPFAM" id="SSF49785">
    <property type="entry name" value="Galactose-binding domain-like"/>
    <property type="match status" value="1"/>
</dbReference>
<evidence type="ECO:0000313" key="4">
    <source>
        <dbReference type="EMBL" id="MEM5948516.1"/>
    </source>
</evidence>
<feature type="chain" id="PRO_5046670380" evidence="2">
    <location>
        <begin position="28"/>
        <end position="185"/>
    </location>
</feature>
<dbReference type="PROSITE" id="PS51257">
    <property type="entry name" value="PROKAR_LIPOPROTEIN"/>
    <property type="match status" value="1"/>
</dbReference>
<dbReference type="InterPro" id="IPR008979">
    <property type="entry name" value="Galactose-bd-like_sf"/>
</dbReference>
<sequence length="185" mass="20566">MKYGVISVFVIFVLISFSFASCSSAPAAVEEPEDKTAVVISSNDFEDSQLEPWVARGEGVSVEVSNAFAHSGSFSVYVSGRTQNWNGVQADLLSLIASGKNYHFSVWVYQNSGESKNMYLTVERTYKGDKNWDRVAEISVPSGEWVELSGDYSVPRKDVSEFVLYVEAEDATLDFYIDDVFLSKM</sequence>
<organism evidence="4 5">
    <name type="scientific">Rarispira pelagica</name>
    <dbReference type="NCBI Taxonomy" id="3141764"/>
    <lineage>
        <taxon>Bacteria</taxon>
        <taxon>Pseudomonadati</taxon>
        <taxon>Spirochaetota</taxon>
        <taxon>Spirochaetia</taxon>
        <taxon>Winmispirales</taxon>
        <taxon>Winmispiraceae</taxon>
        <taxon>Rarispira</taxon>
    </lineage>
</organism>
<keyword evidence="1" id="KW-0378">Hydrolase</keyword>
<gene>
    <name evidence="4" type="ORF">WKV44_08150</name>
</gene>
<accession>A0ABU9UCX4</accession>
<comment type="caution">
    <text evidence="4">The sequence shown here is derived from an EMBL/GenBank/DDBJ whole genome shotgun (WGS) entry which is preliminary data.</text>
</comment>
<dbReference type="Proteomes" id="UP001466331">
    <property type="component" value="Unassembled WGS sequence"/>
</dbReference>
<evidence type="ECO:0000259" key="3">
    <source>
        <dbReference type="Pfam" id="PF02018"/>
    </source>
</evidence>
<evidence type="ECO:0000256" key="1">
    <source>
        <dbReference type="ARBA" id="ARBA00022801"/>
    </source>
</evidence>
<feature type="domain" description="CBM-cenC" evidence="3">
    <location>
        <begin position="39"/>
        <end position="170"/>
    </location>
</feature>
<evidence type="ECO:0000256" key="2">
    <source>
        <dbReference type="SAM" id="SignalP"/>
    </source>
</evidence>
<reference evidence="4 5" key="1">
    <citation type="submission" date="2024-03" db="EMBL/GenBank/DDBJ databases">
        <title>Ignisphaera cupida sp. nov., a hyperthermophilic hydrolytic archaeon from a hot spring of Kamchatka, and proposal of Ignisphaeraceae fam. nov.</title>
        <authorList>
            <person name="Podosokorskaya O.A."/>
            <person name="Elcheninov A.G."/>
            <person name="Maltseva A.I."/>
            <person name="Zayulina K.S."/>
            <person name="Novikov A."/>
            <person name="Merkel A.Y."/>
        </authorList>
    </citation>
    <scope>NUCLEOTIDE SEQUENCE [LARGE SCALE GENOMIC DNA]</scope>
    <source>
        <strain evidence="4 5">38H-sp</strain>
    </source>
</reference>
<name>A0ABU9UCX4_9SPIR</name>
<feature type="signal peptide" evidence="2">
    <location>
        <begin position="1"/>
        <end position="27"/>
    </location>
</feature>
<keyword evidence="2" id="KW-0732">Signal</keyword>
<dbReference type="Gene3D" id="2.60.120.260">
    <property type="entry name" value="Galactose-binding domain-like"/>
    <property type="match status" value="1"/>
</dbReference>